<dbReference type="InParanoid" id="W2SDM0"/>
<feature type="region of interest" description="Disordered" evidence="8">
    <location>
        <begin position="443"/>
        <end position="567"/>
    </location>
</feature>
<dbReference type="EMBL" id="KB822711">
    <property type="protein sequence ID" value="ETN46792.1"/>
    <property type="molecule type" value="Genomic_DNA"/>
</dbReference>
<dbReference type="Proteomes" id="UP000030752">
    <property type="component" value="Unassembled WGS sequence"/>
</dbReference>
<evidence type="ECO:0000256" key="1">
    <source>
        <dbReference type="ARBA" id="ARBA00004123"/>
    </source>
</evidence>
<accession>W2SDM0</accession>
<dbReference type="RefSeq" id="XP_008711504.1">
    <property type="nucleotide sequence ID" value="XM_008713282.1"/>
</dbReference>
<comment type="subcellular location">
    <subcellularLocation>
        <location evidence="1">Nucleus</location>
    </subcellularLocation>
</comment>
<dbReference type="GO" id="GO:0006310">
    <property type="term" value="P:DNA recombination"/>
    <property type="evidence" value="ECO:0007669"/>
    <property type="project" value="UniProtKB-KW"/>
</dbReference>
<feature type="region of interest" description="Disordered" evidence="8">
    <location>
        <begin position="216"/>
        <end position="240"/>
    </location>
</feature>
<dbReference type="GeneID" id="19968320"/>
<dbReference type="HOGENOM" id="CLU_005957_1_0_1"/>
<feature type="region of interest" description="Disordered" evidence="8">
    <location>
        <begin position="352"/>
        <end position="376"/>
    </location>
</feature>
<evidence type="ECO:0000256" key="4">
    <source>
        <dbReference type="ARBA" id="ARBA00023172"/>
    </source>
</evidence>
<keyword evidence="5" id="KW-0234">DNA repair</keyword>
<dbReference type="GO" id="GO:0033557">
    <property type="term" value="C:Slx1-Slx4 complex"/>
    <property type="evidence" value="ECO:0007669"/>
    <property type="project" value="InterPro"/>
</dbReference>
<dbReference type="GO" id="GO:0006260">
    <property type="term" value="P:DNA replication"/>
    <property type="evidence" value="ECO:0007669"/>
    <property type="project" value="InterPro"/>
</dbReference>
<keyword evidence="6" id="KW-0539">Nucleus</keyword>
<dbReference type="eggNOG" id="ENOG502S832">
    <property type="taxonomic scope" value="Eukaryota"/>
</dbReference>
<reference evidence="9 10" key="1">
    <citation type="submission" date="2013-03" db="EMBL/GenBank/DDBJ databases">
        <title>The Genome Sequence of Phialophora europaea CBS 101466.</title>
        <authorList>
            <consortium name="The Broad Institute Genomics Platform"/>
            <person name="Cuomo C."/>
            <person name="de Hoog S."/>
            <person name="Gorbushina A."/>
            <person name="Walker B."/>
            <person name="Young S.K."/>
            <person name="Zeng Q."/>
            <person name="Gargeya S."/>
            <person name="Fitzgerald M."/>
            <person name="Haas B."/>
            <person name="Abouelleil A."/>
            <person name="Allen A.W."/>
            <person name="Alvarado L."/>
            <person name="Arachchi H.M."/>
            <person name="Berlin A.M."/>
            <person name="Chapman S.B."/>
            <person name="Gainer-Dewar J."/>
            <person name="Goldberg J."/>
            <person name="Griggs A."/>
            <person name="Gujja S."/>
            <person name="Hansen M."/>
            <person name="Howarth C."/>
            <person name="Imamovic A."/>
            <person name="Ireland A."/>
            <person name="Larimer J."/>
            <person name="McCowan C."/>
            <person name="Murphy C."/>
            <person name="Pearson M."/>
            <person name="Poon T.W."/>
            <person name="Priest M."/>
            <person name="Roberts A."/>
            <person name="Saif S."/>
            <person name="Shea T."/>
            <person name="Sisk P."/>
            <person name="Sykes S."/>
            <person name="Wortman J."/>
            <person name="Nusbaum C."/>
            <person name="Birren B."/>
        </authorList>
    </citation>
    <scope>NUCLEOTIDE SEQUENCE [LARGE SCALE GENOMIC DNA]</scope>
    <source>
        <strain evidence="9 10">CBS 101466</strain>
    </source>
</reference>
<evidence type="ECO:0000256" key="5">
    <source>
        <dbReference type="ARBA" id="ARBA00023204"/>
    </source>
</evidence>
<organism evidence="9 10">
    <name type="scientific">Cyphellophora europaea (strain CBS 101466)</name>
    <name type="common">Phialophora europaea</name>
    <dbReference type="NCBI Taxonomy" id="1220924"/>
    <lineage>
        <taxon>Eukaryota</taxon>
        <taxon>Fungi</taxon>
        <taxon>Dikarya</taxon>
        <taxon>Ascomycota</taxon>
        <taxon>Pezizomycotina</taxon>
        <taxon>Eurotiomycetes</taxon>
        <taxon>Chaetothyriomycetidae</taxon>
        <taxon>Chaetothyriales</taxon>
        <taxon>Cyphellophoraceae</taxon>
        <taxon>Cyphellophora</taxon>
    </lineage>
</organism>
<proteinExistence type="inferred from homology"/>
<evidence type="ECO:0000256" key="7">
    <source>
        <dbReference type="ARBA" id="ARBA00029496"/>
    </source>
</evidence>
<dbReference type="AlphaFoldDB" id="W2SDM0"/>
<feature type="region of interest" description="Disordered" evidence="8">
    <location>
        <begin position="1"/>
        <end position="27"/>
    </location>
</feature>
<gene>
    <name evidence="9" type="ORF">HMPREF1541_00981</name>
</gene>
<keyword evidence="10" id="KW-1185">Reference proteome</keyword>
<dbReference type="Pfam" id="PF09494">
    <property type="entry name" value="Slx4"/>
    <property type="match status" value="1"/>
</dbReference>
<evidence type="ECO:0000256" key="8">
    <source>
        <dbReference type="SAM" id="MobiDB-lite"/>
    </source>
</evidence>
<comment type="similarity">
    <text evidence="2">Belongs to the SLX4 family.</text>
</comment>
<keyword evidence="3" id="KW-0227">DNA damage</keyword>
<dbReference type="CDD" id="cd22999">
    <property type="entry name" value="SAP_SLX4"/>
    <property type="match status" value="1"/>
</dbReference>
<evidence type="ECO:0000256" key="6">
    <source>
        <dbReference type="ARBA" id="ARBA00023242"/>
    </source>
</evidence>
<feature type="compositionally biased region" description="Basic residues" evidence="8">
    <location>
        <begin position="453"/>
        <end position="462"/>
    </location>
</feature>
<feature type="compositionally biased region" description="Polar residues" evidence="8">
    <location>
        <begin position="218"/>
        <end position="240"/>
    </location>
</feature>
<evidence type="ECO:0000313" key="9">
    <source>
        <dbReference type="EMBL" id="ETN46792.1"/>
    </source>
</evidence>
<evidence type="ECO:0000313" key="10">
    <source>
        <dbReference type="Proteomes" id="UP000030752"/>
    </source>
</evidence>
<evidence type="ECO:0000256" key="3">
    <source>
        <dbReference type="ARBA" id="ARBA00022763"/>
    </source>
</evidence>
<dbReference type="STRING" id="1220924.W2SDM0"/>
<feature type="region of interest" description="Disordered" evidence="8">
    <location>
        <begin position="97"/>
        <end position="118"/>
    </location>
</feature>
<feature type="compositionally biased region" description="Basic residues" evidence="8">
    <location>
        <begin position="106"/>
        <end position="118"/>
    </location>
</feature>
<protein>
    <recommendedName>
        <fullName evidence="7">Structure-specific endonuclease subunit SLX4</fullName>
    </recommendedName>
</protein>
<dbReference type="OrthoDB" id="5349119at2759"/>
<sequence>MSNTDQRAVEQHNHPATPHLQTKAVPRRSDWTPIKDDDVSVLALAFGHAAPKEDLMSNFGFNIAKSGRASSDVFVAGADIAKRRRIDLVEGVGPAPVRKGAAGAPAKKKSKTAPKKPKTITDLVTSHHQVRGKGNSPMAEFLVSTQVRARETVPEDNIEVATTSTKIKAAAGRPHGRKPTLLSPLSAMKAFEQQQAVFGTASQLVRDDALVEMELSSDPMSPQRTQPTSIGSVTPQTNRGSTRFMKTRNLWSAGDRDEDNALLHTDVVDLHSTPHVRAALAGKDALIETDWRSKGPPAAQSSSSLPNAIRAGMLGDVDVLSSPRIHSRLESVPGSYRPYSTSRAVQAIHASDAAESKEGVDAQETAAAQPQDKPSYAGMHITDLQKLVKNYGFKAIKSRQKMIDLLDKCWEEKEMRRLAKNRPPEATQSVAPKQSDFISNVHDLSNRLVPKTKTVKKPRAAARTKTPAKEPREPKKRKKASTEASASVESPKPKPQKRKPKAALSEERIVDVDDIQDDDFTTLNDLPEDKRKLRGAARPPTPPATLPAAHEDGPQTQNSKSHSLGHDVGHPPIVGPEIGEQIHSAILHQSEEAAADEERNHAQHPTWHEKMLMYDPIVIEDLARWLNAEGLDKVHEDREVTVIEVRDWCESKGICCMWKGGWRGQASKGGAE</sequence>
<evidence type="ECO:0000256" key="2">
    <source>
        <dbReference type="ARBA" id="ARBA00006661"/>
    </source>
</evidence>
<dbReference type="GO" id="GO:0006281">
    <property type="term" value="P:DNA repair"/>
    <property type="evidence" value="ECO:0007669"/>
    <property type="project" value="UniProtKB-KW"/>
</dbReference>
<dbReference type="VEuPathDB" id="FungiDB:HMPREF1541_00981"/>
<keyword evidence="4" id="KW-0233">DNA recombination</keyword>
<name>W2SDM0_CYPE1</name>
<dbReference type="InterPro" id="IPR018574">
    <property type="entry name" value="Structure-sp_endonuc_su_Slx4"/>
</dbReference>